<dbReference type="PANTHER" id="PTHR11410:SF0">
    <property type="entry name" value="ATP SYNTHASE SUBUNIT A"/>
    <property type="match status" value="1"/>
</dbReference>
<feature type="transmembrane region" description="Helical" evidence="11">
    <location>
        <begin position="149"/>
        <end position="167"/>
    </location>
</feature>
<keyword evidence="3" id="KW-0813">Transport</keyword>
<comment type="subcellular location">
    <subcellularLocation>
        <location evidence="1">Membrane</location>
        <topology evidence="1">Multi-pass membrane protein</topology>
    </subcellularLocation>
</comment>
<keyword evidence="5 11" id="KW-0812">Transmembrane</keyword>
<keyword evidence="9 11" id="KW-0472">Membrane</keyword>
<evidence type="ECO:0000313" key="12">
    <source>
        <dbReference type="EMBL" id="KKO05072.1"/>
    </source>
</evidence>
<dbReference type="PANTHER" id="PTHR11410">
    <property type="entry name" value="ATP SYNTHASE SUBUNIT A"/>
    <property type="match status" value="1"/>
</dbReference>
<evidence type="ECO:0000256" key="11">
    <source>
        <dbReference type="SAM" id="Phobius"/>
    </source>
</evidence>
<dbReference type="GO" id="GO:0046933">
    <property type="term" value="F:proton-transporting ATP synthase activity, rotational mechanism"/>
    <property type="evidence" value="ECO:0007669"/>
    <property type="project" value="TreeGrafter"/>
</dbReference>
<evidence type="ECO:0008006" key="13">
    <source>
        <dbReference type="Google" id="ProtNLM"/>
    </source>
</evidence>
<dbReference type="InterPro" id="IPR000568">
    <property type="entry name" value="ATP_synth_F0_asu"/>
</dbReference>
<keyword evidence="10" id="KW-0066">ATP synthesis</keyword>
<dbReference type="Gene3D" id="1.20.120.220">
    <property type="entry name" value="ATP synthase, F0 complex, subunit A"/>
    <property type="match status" value="1"/>
</dbReference>
<sequence length="392" mass="43608">MMQVSNTFKTLLQLLILCFSMQSFAFSDTEQEGAVSTKEQVDEYILHHLKDSHDFHLFSYSNDAGERKHVGFPLPVILWSNNGLATFMSSEFHHDDNGQVIVERNGSKFVKLHSKIYELDNGASSVSFDEEHHATNAHKVLDFSITKSVVGVLLVGLLMLLAFSSLAKQYAKKSIPTGFGRVLEPLVLYVRDEIARPNIGEKHYRKFTGYLLTVFFFIWILNLMGLTPFGFNVTGQIAVTACLAIFTLVIYTVSGNRDYWMHILWMPGVPVFVKPILAIIELAGAFIIKPFSLLVRLFANISAGHIVVMSLIAIMFTLKESLGVAGATGLSLVLSFFITLIEVLVAFLQAYIFTALSALFIGMAVAEHDHDHGHDSHGNEVVDAEDVRGDFI</sequence>
<dbReference type="AlphaFoldDB" id="A0A0F9XZZ4"/>
<dbReference type="HAMAP" id="MF_01393">
    <property type="entry name" value="ATP_synth_a_bact"/>
    <property type="match status" value="1"/>
</dbReference>
<evidence type="ECO:0000256" key="9">
    <source>
        <dbReference type="ARBA" id="ARBA00023136"/>
    </source>
</evidence>
<evidence type="ECO:0000256" key="2">
    <source>
        <dbReference type="ARBA" id="ARBA00006810"/>
    </source>
</evidence>
<proteinExistence type="inferred from homology"/>
<keyword evidence="6" id="KW-0375">Hydrogen ion transport</keyword>
<feature type="transmembrane region" description="Helical" evidence="11">
    <location>
        <begin position="207"/>
        <end position="227"/>
    </location>
</feature>
<dbReference type="EMBL" id="LAZR01000020">
    <property type="protein sequence ID" value="KKO05072.1"/>
    <property type="molecule type" value="Genomic_DNA"/>
</dbReference>
<organism evidence="12">
    <name type="scientific">marine sediment metagenome</name>
    <dbReference type="NCBI Taxonomy" id="412755"/>
    <lineage>
        <taxon>unclassified sequences</taxon>
        <taxon>metagenomes</taxon>
        <taxon>ecological metagenomes</taxon>
    </lineage>
</organism>
<keyword evidence="4" id="KW-0138">CF(0)</keyword>
<keyword evidence="7 11" id="KW-1133">Transmembrane helix</keyword>
<comment type="caution">
    <text evidence="12">The sequence shown here is derived from an EMBL/GenBank/DDBJ whole genome shotgun (WGS) entry which is preliminary data.</text>
</comment>
<gene>
    <name evidence="12" type="ORF">LCGC14_0078920</name>
</gene>
<name>A0A0F9XZZ4_9ZZZZ</name>
<dbReference type="InterPro" id="IPR035908">
    <property type="entry name" value="F0_ATP_A_sf"/>
</dbReference>
<dbReference type="NCBIfam" id="TIGR01131">
    <property type="entry name" value="ATP_synt_6_or_A"/>
    <property type="match status" value="1"/>
</dbReference>
<dbReference type="PRINTS" id="PR00123">
    <property type="entry name" value="ATPASEA"/>
</dbReference>
<dbReference type="CDD" id="cd00310">
    <property type="entry name" value="ATP-synt_Fo_a_6"/>
    <property type="match status" value="1"/>
</dbReference>
<feature type="transmembrane region" description="Helical" evidence="11">
    <location>
        <begin position="322"/>
        <end position="341"/>
    </location>
</feature>
<evidence type="ECO:0000256" key="6">
    <source>
        <dbReference type="ARBA" id="ARBA00022781"/>
    </source>
</evidence>
<evidence type="ECO:0000256" key="1">
    <source>
        <dbReference type="ARBA" id="ARBA00004141"/>
    </source>
</evidence>
<dbReference type="GO" id="GO:0045259">
    <property type="term" value="C:proton-transporting ATP synthase complex"/>
    <property type="evidence" value="ECO:0007669"/>
    <property type="project" value="UniProtKB-KW"/>
</dbReference>
<feature type="transmembrane region" description="Helical" evidence="11">
    <location>
        <begin position="347"/>
        <end position="366"/>
    </location>
</feature>
<dbReference type="Pfam" id="PF00119">
    <property type="entry name" value="ATP-synt_A"/>
    <property type="match status" value="1"/>
</dbReference>
<evidence type="ECO:0000256" key="5">
    <source>
        <dbReference type="ARBA" id="ARBA00022692"/>
    </source>
</evidence>
<evidence type="ECO:0000256" key="8">
    <source>
        <dbReference type="ARBA" id="ARBA00023065"/>
    </source>
</evidence>
<feature type="transmembrane region" description="Helical" evidence="11">
    <location>
        <begin position="294"/>
        <end position="315"/>
    </location>
</feature>
<evidence type="ECO:0000256" key="4">
    <source>
        <dbReference type="ARBA" id="ARBA00022547"/>
    </source>
</evidence>
<dbReference type="InterPro" id="IPR045083">
    <property type="entry name" value="ATP_synth_F0_asu_bact/mt"/>
</dbReference>
<evidence type="ECO:0000256" key="7">
    <source>
        <dbReference type="ARBA" id="ARBA00022989"/>
    </source>
</evidence>
<feature type="transmembrane region" description="Helical" evidence="11">
    <location>
        <begin position="233"/>
        <end position="251"/>
    </location>
</feature>
<keyword evidence="8" id="KW-0406">Ion transport</keyword>
<reference evidence="12" key="1">
    <citation type="journal article" date="2015" name="Nature">
        <title>Complex archaea that bridge the gap between prokaryotes and eukaryotes.</title>
        <authorList>
            <person name="Spang A."/>
            <person name="Saw J.H."/>
            <person name="Jorgensen S.L."/>
            <person name="Zaremba-Niedzwiedzka K."/>
            <person name="Martijn J."/>
            <person name="Lind A.E."/>
            <person name="van Eijk R."/>
            <person name="Schleper C."/>
            <person name="Guy L."/>
            <person name="Ettema T.J."/>
        </authorList>
    </citation>
    <scope>NUCLEOTIDE SEQUENCE</scope>
</reference>
<protein>
    <recommendedName>
        <fullName evidence="13">ATP synthase F0 sector subunit a</fullName>
    </recommendedName>
</protein>
<dbReference type="SUPFAM" id="SSF81336">
    <property type="entry name" value="F1F0 ATP synthase subunit A"/>
    <property type="match status" value="1"/>
</dbReference>
<accession>A0A0F9XZZ4</accession>
<evidence type="ECO:0000256" key="10">
    <source>
        <dbReference type="ARBA" id="ARBA00023310"/>
    </source>
</evidence>
<comment type="similarity">
    <text evidence="2">Belongs to the ATPase A chain family.</text>
</comment>
<evidence type="ECO:0000256" key="3">
    <source>
        <dbReference type="ARBA" id="ARBA00022448"/>
    </source>
</evidence>
<feature type="transmembrane region" description="Helical" evidence="11">
    <location>
        <begin position="263"/>
        <end position="288"/>
    </location>
</feature>